<reference evidence="2 3" key="1">
    <citation type="submission" date="2018-06" db="EMBL/GenBank/DDBJ databases">
        <authorList>
            <consortium name="Pathogen Informatics"/>
            <person name="Doyle S."/>
        </authorList>
    </citation>
    <scope>NUCLEOTIDE SEQUENCE [LARGE SCALE GENOMIC DNA]</scope>
    <source>
        <strain evidence="2 3">NCTC2665</strain>
    </source>
</reference>
<dbReference type="Proteomes" id="UP000248985">
    <property type="component" value="Chromosome 1"/>
</dbReference>
<organism evidence="2 3">
    <name type="scientific">Micrococcus luteus (strain ATCC 4698 / DSM 20030 / JCM 1464 / CCM 169 / CCUG 5858 / IAM 1056 / NBRC 3333 / NCIMB 9278 / NCTC 2665 / VKM Ac-2230)</name>
    <name type="common">Micrococcus lysodeikticus</name>
    <dbReference type="NCBI Taxonomy" id="465515"/>
    <lineage>
        <taxon>Bacteria</taxon>
        <taxon>Bacillati</taxon>
        <taxon>Actinomycetota</taxon>
        <taxon>Actinomycetes</taxon>
        <taxon>Micrococcales</taxon>
        <taxon>Micrococcaceae</taxon>
        <taxon>Micrococcus</taxon>
    </lineage>
</organism>
<feature type="compositionally biased region" description="Acidic residues" evidence="1">
    <location>
        <begin position="35"/>
        <end position="44"/>
    </location>
</feature>
<evidence type="ECO:0000256" key="1">
    <source>
        <dbReference type="SAM" id="MobiDB-lite"/>
    </source>
</evidence>
<sequence length="44" mass="4537">MSARQAEQALTAPTRPVRVVPAEDPAHGPATGDPTGDDPAEEAR</sequence>
<dbReference type="RefSeq" id="WP_256868284.1">
    <property type="nucleotide sequence ID" value="NC_012803.1"/>
</dbReference>
<gene>
    <name evidence="2" type="ORF">NCTC2665_00152</name>
</gene>
<name>A0A7Z7P8Z3_MICLC</name>
<dbReference type="EMBL" id="LS483396">
    <property type="protein sequence ID" value="SQG47393.1"/>
    <property type="molecule type" value="Genomic_DNA"/>
</dbReference>
<evidence type="ECO:0000313" key="3">
    <source>
        <dbReference type="Proteomes" id="UP000248985"/>
    </source>
</evidence>
<protein>
    <submittedName>
        <fullName evidence="2">Uncharacterized protein</fullName>
    </submittedName>
</protein>
<dbReference type="GeneID" id="93345523"/>
<feature type="region of interest" description="Disordered" evidence="1">
    <location>
        <begin position="1"/>
        <end position="44"/>
    </location>
</feature>
<proteinExistence type="predicted"/>
<accession>A0A7Z7P8Z3</accession>
<evidence type="ECO:0000313" key="2">
    <source>
        <dbReference type="EMBL" id="SQG47393.1"/>
    </source>
</evidence>
<dbReference type="AlphaFoldDB" id="A0A7Z7P8Z3"/>